<feature type="region of interest" description="Disordered" evidence="1">
    <location>
        <begin position="16"/>
        <end position="62"/>
    </location>
</feature>
<dbReference type="AlphaFoldDB" id="A0A243RI94"/>
<sequence>MIPQGWTEIDALPAARSAKRAVPGPRIGEITGPTADGRAAAQATGPPRTSTALDLFSHDMSA</sequence>
<reference evidence="2 3" key="1">
    <citation type="submission" date="2017-05" db="EMBL/GenBank/DDBJ databases">
        <title>Biotechnological potential of actinobacteria isolated from South African environments.</title>
        <authorList>
            <person name="Le Roes-Hill M."/>
            <person name="Prins A."/>
            <person name="Durrell K.A."/>
        </authorList>
    </citation>
    <scope>NUCLEOTIDE SEQUENCE [LARGE SCALE GENOMIC DNA]</scope>
    <source>
        <strain evidence="2">M26</strain>
    </source>
</reference>
<comment type="caution">
    <text evidence="2">The sequence shown here is derived from an EMBL/GenBank/DDBJ whole genome shotgun (WGS) entry which is preliminary data.</text>
</comment>
<keyword evidence="3" id="KW-1185">Reference proteome</keyword>
<accession>A0A243RI94</accession>
<evidence type="ECO:0000313" key="2">
    <source>
        <dbReference type="EMBL" id="OUC94506.1"/>
    </source>
</evidence>
<evidence type="ECO:0000256" key="1">
    <source>
        <dbReference type="SAM" id="MobiDB-lite"/>
    </source>
</evidence>
<organism evidence="2 3">
    <name type="scientific">Streptosporangium minutum</name>
    <dbReference type="NCBI Taxonomy" id="569862"/>
    <lineage>
        <taxon>Bacteria</taxon>
        <taxon>Bacillati</taxon>
        <taxon>Actinomycetota</taxon>
        <taxon>Actinomycetes</taxon>
        <taxon>Streptosporangiales</taxon>
        <taxon>Streptosporangiaceae</taxon>
        <taxon>Streptosporangium</taxon>
    </lineage>
</organism>
<name>A0A243RI94_9ACTN</name>
<evidence type="ECO:0000313" key="3">
    <source>
        <dbReference type="Proteomes" id="UP000194761"/>
    </source>
</evidence>
<dbReference type="Proteomes" id="UP000194761">
    <property type="component" value="Unassembled WGS sequence"/>
</dbReference>
<proteinExistence type="predicted"/>
<protein>
    <submittedName>
        <fullName evidence="2">Uncharacterized protein</fullName>
    </submittedName>
</protein>
<gene>
    <name evidence="2" type="ORF">CA984_22235</name>
</gene>
<dbReference type="EMBL" id="NGFP01000104">
    <property type="protein sequence ID" value="OUC94506.1"/>
    <property type="molecule type" value="Genomic_DNA"/>
</dbReference>